<evidence type="ECO:0000313" key="3">
    <source>
        <dbReference type="Proteomes" id="UP001177670"/>
    </source>
</evidence>
<protein>
    <submittedName>
        <fullName evidence="2">Uncharacterized protein</fullName>
    </submittedName>
</protein>
<proteinExistence type="predicted"/>
<feature type="region of interest" description="Disordered" evidence="1">
    <location>
        <begin position="1"/>
        <end position="20"/>
    </location>
</feature>
<dbReference type="EMBL" id="JAHYIQ010000021">
    <property type="protein sequence ID" value="KAK1122931.1"/>
    <property type="molecule type" value="Genomic_DNA"/>
</dbReference>
<comment type="caution">
    <text evidence="2">The sequence shown here is derived from an EMBL/GenBank/DDBJ whole genome shotgun (WGS) entry which is preliminary data.</text>
</comment>
<organism evidence="2 3">
    <name type="scientific">Melipona bicolor</name>
    <dbReference type="NCBI Taxonomy" id="60889"/>
    <lineage>
        <taxon>Eukaryota</taxon>
        <taxon>Metazoa</taxon>
        <taxon>Ecdysozoa</taxon>
        <taxon>Arthropoda</taxon>
        <taxon>Hexapoda</taxon>
        <taxon>Insecta</taxon>
        <taxon>Pterygota</taxon>
        <taxon>Neoptera</taxon>
        <taxon>Endopterygota</taxon>
        <taxon>Hymenoptera</taxon>
        <taxon>Apocrita</taxon>
        <taxon>Aculeata</taxon>
        <taxon>Apoidea</taxon>
        <taxon>Anthophila</taxon>
        <taxon>Apidae</taxon>
        <taxon>Melipona</taxon>
    </lineage>
</organism>
<evidence type="ECO:0000256" key="1">
    <source>
        <dbReference type="SAM" id="MobiDB-lite"/>
    </source>
</evidence>
<dbReference type="AlphaFoldDB" id="A0AA40FQD4"/>
<reference evidence="2" key="1">
    <citation type="submission" date="2021-10" db="EMBL/GenBank/DDBJ databases">
        <title>Melipona bicolor Genome sequencing and assembly.</title>
        <authorList>
            <person name="Araujo N.S."/>
            <person name="Arias M.C."/>
        </authorList>
    </citation>
    <scope>NUCLEOTIDE SEQUENCE</scope>
    <source>
        <strain evidence="2">USP_2M_L1-L4_2017</strain>
        <tissue evidence="2">Whole body</tissue>
    </source>
</reference>
<accession>A0AA40FQD4</accession>
<dbReference type="Proteomes" id="UP001177670">
    <property type="component" value="Unassembled WGS sequence"/>
</dbReference>
<sequence length="146" mass="16821">MITGEKTKKKKKSERSEKEERKILSRVYVGSQSIQMKGLTNIEYQVRTSEREHHRDDPSAWRARCPSLAENNVTKFPCKLSRVLFAILRTPAISSRFLRDFYTLRQRRVTRGCSLLGGCNSNEGACVRANLRKTDPSKTRSKVDED</sequence>
<name>A0AA40FQD4_9HYME</name>
<keyword evidence="3" id="KW-1185">Reference proteome</keyword>
<evidence type="ECO:0000313" key="2">
    <source>
        <dbReference type="EMBL" id="KAK1122931.1"/>
    </source>
</evidence>
<gene>
    <name evidence="2" type="ORF">K0M31_008569</name>
</gene>